<dbReference type="RefSeq" id="XP_041297119.1">
    <property type="nucleotide sequence ID" value="XM_041435841.1"/>
</dbReference>
<organism evidence="7 8">
    <name type="scientific">Suillus discolor</name>
    <dbReference type="NCBI Taxonomy" id="1912936"/>
    <lineage>
        <taxon>Eukaryota</taxon>
        <taxon>Fungi</taxon>
        <taxon>Dikarya</taxon>
        <taxon>Basidiomycota</taxon>
        <taxon>Agaricomycotina</taxon>
        <taxon>Agaricomycetes</taxon>
        <taxon>Agaricomycetidae</taxon>
        <taxon>Boletales</taxon>
        <taxon>Suillineae</taxon>
        <taxon>Suillaceae</taxon>
        <taxon>Suillus</taxon>
    </lineage>
</organism>
<feature type="transmembrane region" description="Helical" evidence="5">
    <location>
        <begin position="154"/>
        <end position="174"/>
    </location>
</feature>
<comment type="subcellular location">
    <subcellularLocation>
        <location evidence="5">Endoplasmic reticulum membrane</location>
        <topology evidence="5">Multi-pass membrane protein</topology>
    </subcellularLocation>
    <subcellularLocation>
        <location evidence="1">Membrane</location>
        <topology evidence="1">Multi-pass membrane protein</topology>
    </subcellularLocation>
</comment>
<dbReference type="GO" id="GO:0032259">
    <property type="term" value="P:methylation"/>
    <property type="evidence" value="ECO:0007669"/>
    <property type="project" value="UniProtKB-KW"/>
</dbReference>
<comment type="catalytic activity">
    <reaction evidence="5">
        <text>[protein]-C-terminal S-[(2E,6E)-farnesyl]-L-cysteine + S-adenosyl-L-methionine = [protein]-C-terminal S-[(2E,6E)-farnesyl]-L-cysteine methyl ester + S-adenosyl-L-homocysteine</text>
        <dbReference type="Rhea" id="RHEA:21672"/>
        <dbReference type="Rhea" id="RHEA-COMP:12125"/>
        <dbReference type="Rhea" id="RHEA-COMP:12126"/>
        <dbReference type="ChEBI" id="CHEBI:57856"/>
        <dbReference type="ChEBI" id="CHEBI:59789"/>
        <dbReference type="ChEBI" id="CHEBI:90510"/>
        <dbReference type="ChEBI" id="CHEBI:90511"/>
        <dbReference type="EC" id="2.1.1.100"/>
    </reaction>
</comment>
<keyword evidence="8" id="KW-1185">Reference proteome</keyword>
<dbReference type="AlphaFoldDB" id="A0A9P7FDZ2"/>
<dbReference type="GeneID" id="64698100"/>
<dbReference type="Pfam" id="PF04140">
    <property type="entry name" value="ICMT"/>
    <property type="match status" value="1"/>
</dbReference>
<dbReference type="GO" id="GO:0005789">
    <property type="term" value="C:endoplasmic reticulum membrane"/>
    <property type="evidence" value="ECO:0007669"/>
    <property type="project" value="UniProtKB-SubCell"/>
</dbReference>
<evidence type="ECO:0000313" key="8">
    <source>
        <dbReference type="Proteomes" id="UP000823399"/>
    </source>
</evidence>
<evidence type="ECO:0000256" key="1">
    <source>
        <dbReference type="ARBA" id="ARBA00004141"/>
    </source>
</evidence>
<proteinExistence type="inferred from homology"/>
<keyword evidence="5" id="KW-0949">S-adenosyl-L-methionine</keyword>
<evidence type="ECO:0000256" key="4">
    <source>
        <dbReference type="ARBA" id="ARBA00023136"/>
    </source>
</evidence>
<evidence type="ECO:0000256" key="3">
    <source>
        <dbReference type="ARBA" id="ARBA00022989"/>
    </source>
</evidence>
<dbReference type="GO" id="GO:0004671">
    <property type="term" value="F:protein C-terminal S-isoprenylcysteine carboxyl O-methyltransferase activity"/>
    <property type="evidence" value="ECO:0007669"/>
    <property type="project" value="UniProtKB-EC"/>
</dbReference>
<dbReference type="Gene3D" id="1.20.120.1630">
    <property type="match status" value="1"/>
</dbReference>
<evidence type="ECO:0000256" key="5">
    <source>
        <dbReference type="RuleBase" id="RU362022"/>
    </source>
</evidence>
<keyword evidence="6" id="KW-0732">Signal</keyword>
<dbReference type="Proteomes" id="UP000823399">
    <property type="component" value="Unassembled WGS sequence"/>
</dbReference>
<keyword evidence="5" id="KW-0808">Transferase</keyword>
<keyword evidence="3 5" id="KW-1133">Transmembrane helix</keyword>
<feature type="transmembrane region" description="Helical" evidence="5">
    <location>
        <begin position="50"/>
        <end position="72"/>
    </location>
</feature>
<keyword evidence="5" id="KW-0256">Endoplasmic reticulum</keyword>
<comment type="caution">
    <text evidence="7">The sequence shown here is derived from an EMBL/GenBank/DDBJ whole genome shotgun (WGS) entry which is preliminary data.</text>
</comment>
<protein>
    <recommendedName>
        <fullName evidence="5">Protein-S-isoprenylcysteine O-methyltransferase</fullName>
        <ecNumber evidence="5">2.1.1.100</ecNumber>
    </recommendedName>
</protein>
<feature type="chain" id="PRO_5040109825" description="Protein-S-isoprenylcysteine O-methyltransferase" evidence="6">
    <location>
        <begin position="20"/>
        <end position="240"/>
    </location>
</feature>
<dbReference type="EC" id="2.1.1.100" evidence="5"/>
<keyword evidence="5" id="KW-0489">Methyltransferase</keyword>
<comment type="similarity">
    <text evidence="5">Belongs to the class VI-like SAM-binding methyltransferase superfamily. Isoprenylcysteine carboxyl methyltransferase family.</text>
</comment>
<accession>A0A9P7FDZ2</accession>
<dbReference type="PANTHER" id="PTHR12714">
    <property type="entry name" value="PROTEIN-S ISOPRENYLCYSTEINE O-METHYLTRANSFERASE"/>
    <property type="match status" value="1"/>
</dbReference>
<name>A0A9P7FDZ2_9AGAM</name>
<dbReference type="OrthoDB" id="422086at2759"/>
<keyword evidence="2 5" id="KW-0812">Transmembrane</keyword>
<evidence type="ECO:0000256" key="2">
    <source>
        <dbReference type="ARBA" id="ARBA00022692"/>
    </source>
</evidence>
<sequence length="240" mass="26602">MSLLKIPLVLSSAIAVQVAVTPPHSASDNELYHNGRTLIRLPSYFRKMRYPSQMIAGLYWAGAVAEITAIIARHVDSSKIPSVLRTASEALSTLTDVPITPSFLVGSGLVTSGGFIRWLCYRTLGRYFTFLLSVRQDHRLITTGPYAIVRHPSYTGMMMLCLGIIILHGSHNSWLRASGVSARIPGVLPVVAGTSIFCTAVNFALFSRMKREDRMMHSAFGEEWEAWARNVKYRVIPGVY</sequence>
<feature type="signal peptide" evidence="6">
    <location>
        <begin position="1"/>
        <end position="19"/>
    </location>
</feature>
<dbReference type="EMBL" id="JABBWM010000007">
    <property type="protein sequence ID" value="KAG2115740.1"/>
    <property type="molecule type" value="Genomic_DNA"/>
</dbReference>
<keyword evidence="4 5" id="KW-0472">Membrane</keyword>
<evidence type="ECO:0000313" key="7">
    <source>
        <dbReference type="EMBL" id="KAG2115740.1"/>
    </source>
</evidence>
<evidence type="ECO:0000256" key="6">
    <source>
        <dbReference type="SAM" id="SignalP"/>
    </source>
</evidence>
<gene>
    <name evidence="7" type="ORF">F5147DRAFT_674430</name>
</gene>
<dbReference type="InterPro" id="IPR007269">
    <property type="entry name" value="ICMT_MeTrfase"/>
</dbReference>
<comment type="caution">
    <text evidence="5">Lacks conserved residue(s) required for the propagation of feature annotation.</text>
</comment>
<feature type="transmembrane region" description="Helical" evidence="5">
    <location>
        <begin position="186"/>
        <end position="206"/>
    </location>
</feature>
<reference evidence="7" key="1">
    <citation type="journal article" date="2020" name="New Phytol.">
        <title>Comparative genomics reveals dynamic genome evolution in host specialist ectomycorrhizal fungi.</title>
        <authorList>
            <person name="Lofgren L.A."/>
            <person name="Nguyen N.H."/>
            <person name="Vilgalys R."/>
            <person name="Ruytinx J."/>
            <person name="Liao H.L."/>
            <person name="Branco S."/>
            <person name="Kuo A."/>
            <person name="LaButti K."/>
            <person name="Lipzen A."/>
            <person name="Andreopoulos W."/>
            <person name="Pangilinan J."/>
            <person name="Riley R."/>
            <person name="Hundley H."/>
            <person name="Na H."/>
            <person name="Barry K."/>
            <person name="Grigoriev I.V."/>
            <person name="Stajich J.E."/>
            <person name="Kennedy P.G."/>
        </authorList>
    </citation>
    <scope>NUCLEOTIDE SEQUENCE</scope>
    <source>
        <strain evidence="7">FC423</strain>
    </source>
</reference>
<dbReference type="PANTHER" id="PTHR12714:SF9">
    <property type="entry name" value="PROTEIN-S-ISOPRENYLCYSTEINE O-METHYLTRANSFERASE"/>
    <property type="match status" value="1"/>
</dbReference>